<gene>
    <name evidence="5" type="ORF">FKG94_15590</name>
</gene>
<proteinExistence type="predicted"/>
<evidence type="ECO:0000256" key="4">
    <source>
        <dbReference type="SAM" id="MobiDB-lite"/>
    </source>
</evidence>
<name>A0A545TFN5_9GAMM</name>
<dbReference type="Proteomes" id="UP000319732">
    <property type="component" value="Unassembled WGS sequence"/>
</dbReference>
<dbReference type="Gene3D" id="3.40.50.1000">
    <property type="entry name" value="HAD superfamily/HAD-like"/>
    <property type="match status" value="1"/>
</dbReference>
<dbReference type="AlphaFoldDB" id="A0A545TFN5"/>
<dbReference type="InterPro" id="IPR036412">
    <property type="entry name" value="HAD-like_sf"/>
</dbReference>
<reference evidence="5 6" key="1">
    <citation type="submission" date="2019-06" db="EMBL/GenBank/DDBJ databases">
        <title>Whole genome sequence for Cellvibrionaceae sp. R142.</title>
        <authorList>
            <person name="Wang G."/>
        </authorList>
    </citation>
    <scope>NUCLEOTIDE SEQUENCE [LARGE SCALE GENOMIC DNA]</scope>
    <source>
        <strain evidence="5 6">R142</strain>
    </source>
</reference>
<dbReference type="GO" id="GO:0000287">
    <property type="term" value="F:magnesium ion binding"/>
    <property type="evidence" value="ECO:0007669"/>
    <property type="project" value="TreeGrafter"/>
</dbReference>
<sequence length="348" mass="38104">MERHSMANPAPPLIVVTDLDGTLLDHHDYSWQAAGEALQALAHRAIPVIFNTSKTLAETRVLQQRIGVNHPCIVENGAGVAIPHGYFPTTPATARDQGDFHLQTLGTPYADIRATVVALRESRGFDFAGFGDMDLDAIIDHTGLPGEDAARARQRQFSEPLVWRDSEDSLTEFIELIEDRGLHFTRGGRFIHIMGKNDKGHAMHWLADQYPLPRPRVMALGDGENDIPMLQAADLPVLVRSSSHRPPTWPGACFVDTEVETAANAMAALNRGDNDCEATGMNRTETETDENSGRRTQPARDDGTDNVGNDETGTENPEAPRQTVLLTDKPGPQGWNDAVLTAVRLLAR</sequence>
<evidence type="ECO:0000256" key="1">
    <source>
        <dbReference type="ARBA" id="ARBA00022723"/>
    </source>
</evidence>
<accession>A0A545TFN5</accession>
<dbReference type="InterPro" id="IPR006379">
    <property type="entry name" value="HAD-SF_hydro_IIB"/>
</dbReference>
<dbReference type="GO" id="GO:0051479">
    <property type="term" value="P:mannosylglycerate biosynthetic process"/>
    <property type="evidence" value="ECO:0007669"/>
    <property type="project" value="InterPro"/>
</dbReference>
<evidence type="ECO:0000313" key="6">
    <source>
        <dbReference type="Proteomes" id="UP000319732"/>
    </source>
</evidence>
<comment type="caution">
    <text evidence="5">The sequence shown here is derived from an EMBL/GenBank/DDBJ whole genome shotgun (WGS) entry which is preliminary data.</text>
</comment>
<dbReference type="PANTHER" id="PTHR10000:SF8">
    <property type="entry name" value="HAD SUPERFAMILY HYDROLASE-LIKE, TYPE 3"/>
    <property type="match status" value="1"/>
</dbReference>
<protein>
    <submittedName>
        <fullName evidence="5">HAD-IIB family hydrolase</fullName>
    </submittedName>
</protein>
<dbReference type="Pfam" id="PF08282">
    <property type="entry name" value="Hydrolase_3"/>
    <property type="match status" value="2"/>
</dbReference>
<feature type="compositionally biased region" description="Polar residues" evidence="4">
    <location>
        <begin position="306"/>
        <end position="315"/>
    </location>
</feature>
<evidence type="ECO:0000256" key="3">
    <source>
        <dbReference type="ARBA" id="ARBA00022842"/>
    </source>
</evidence>
<keyword evidence="1" id="KW-0479">Metal-binding</keyword>
<dbReference type="SFLD" id="SFLDG01140">
    <property type="entry name" value="C2.B:_Phosphomannomutase_and_P"/>
    <property type="match status" value="1"/>
</dbReference>
<dbReference type="OrthoDB" id="193379at2"/>
<dbReference type="NCBIfam" id="TIGR01484">
    <property type="entry name" value="HAD-SF-IIB"/>
    <property type="match status" value="1"/>
</dbReference>
<dbReference type="NCBIfam" id="TIGR01486">
    <property type="entry name" value="HAD-SF-IIB-MPGP"/>
    <property type="match status" value="1"/>
</dbReference>
<dbReference type="GO" id="GO:0005829">
    <property type="term" value="C:cytosol"/>
    <property type="evidence" value="ECO:0007669"/>
    <property type="project" value="TreeGrafter"/>
</dbReference>
<dbReference type="CDD" id="cd07507">
    <property type="entry name" value="HAD_Pase"/>
    <property type="match status" value="1"/>
</dbReference>
<dbReference type="SFLD" id="SFLDS00003">
    <property type="entry name" value="Haloacid_Dehalogenase"/>
    <property type="match status" value="1"/>
</dbReference>
<dbReference type="SFLD" id="SFLDG01142">
    <property type="entry name" value="C2.B.2:_Mannosyl-3-phosphoglyc"/>
    <property type="match status" value="1"/>
</dbReference>
<keyword evidence="6" id="KW-1185">Reference proteome</keyword>
<dbReference type="PANTHER" id="PTHR10000">
    <property type="entry name" value="PHOSPHOSERINE PHOSPHATASE"/>
    <property type="match status" value="1"/>
</dbReference>
<dbReference type="EMBL" id="VHSG01000015">
    <property type="protein sequence ID" value="TQV76030.1"/>
    <property type="molecule type" value="Genomic_DNA"/>
</dbReference>
<evidence type="ECO:0000256" key="2">
    <source>
        <dbReference type="ARBA" id="ARBA00022801"/>
    </source>
</evidence>
<dbReference type="Gene3D" id="3.30.980.20">
    <property type="entry name" value="Putative mannosyl-3-phosphoglycerate phosphatase, domain 2"/>
    <property type="match status" value="1"/>
</dbReference>
<feature type="region of interest" description="Disordered" evidence="4">
    <location>
        <begin position="272"/>
        <end position="335"/>
    </location>
</feature>
<dbReference type="SUPFAM" id="SSF56784">
    <property type="entry name" value="HAD-like"/>
    <property type="match status" value="1"/>
</dbReference>
<keyword evidence="2 5" id="KW-0378">Hydrolase</keyword>
<dbReference type="GO" id="GO:0050531">
    <property type="term" value="F:mannosyl-3-phosphoglycerate phosphatase activity"/>
    <property type="evidence" value="ECO:0007669"/>
    <property type="project" value="InterPro"/>
</dbReference>
<dbReference type="InterPro" id="IPR023214">
    <property type="entry name" value="HAD_sf"/>
</dbReference>
<organism evidence="5 6">
    <name type="scientific">Exilibacterium tricleocarpae</name>
    <dbReference type="NCBI Taxonomy" id="2591008"/>
    <lineage>
        <taxon>Bacteria</taxon>
        <taxon>Pseudomonadati</taxon>
        <taxon>Pseudomonadota</taxon>
        <taxon>Gammaproteobacteria</taxon>
        <taxon>Cellvibrionales</taxon>
        <taxon>Cellvibrionaceae</taxon>
        <taxon>Exilibacterium</taxon>
    </lineage>
</organism>
<keyword evidence="3" id="KW-0460">Magnesium</keyword>
<dbReference type="InterPro" id="IPR006381">
    <property type="entry name" value="HAD-SF-IIB-MPGP"/>
</dbReference>
<evidence type="ECO:0000313" key="5">
    <source>
        <dbReference type="EMBL" id="TQV76030.1"/>
    </source>
</evidence>